<evidence type="ECO:0008006" key="5">
    <source>
        <dbReference type="Google" id="ProtNLM"/>
    </source>
</evidence>
<feature type="compositionally biased region" description="Acidic residues" evidence="2">
    <location>
        <begin position="264"/>
        <end position="274"/>
    </location>
</feature>
<evidence type="ECO:0000256" key="2">
    <source>
        <dbReference type="SAM" id="MobiDB-lite"/>
    </source>
</evidence>
<protein>
    <recommendedName>
        <fullName evidence="5">CopG family transcriptional regulator</fullName>
    </recommendedName>
</protein>
<dbReference type="EMBL" id="FNHL01000002">
    <property type="protein sequence ID" value="SDM56325.1"/>
    <property type="molecule type" value="Genomic_DNA"/>
</dbReference>
<feature type="coiled-coil region" evidence="1">
    <location>
        <begin position="55"/>
        <end position="93"/>
    </location>
</feature>
<dbReference type="AlphaFoldDB" id="A0A1G9U9V5"/>
<evidence type="ECO:0000256" key="1">
    <source>
        <dbReference type="SAM" id="Coils"/>
    </source>
</evidence>
<dbReference type="STRING" id="660521.SAMN04487949_2093"/>
<proteinExistence type="predicted"/>
<name>A0A1G9U9V5_9EURY</name>
<evidence type="ECO:0000313" key="4">
    <source>
        <dbReference type="Proteomes" id="UP000199451"/>
    </source>
</evidence>
<dbReference type="OrthoDB" id="178000at2157"/>
<dbReference type="Gene3D" id="1.10.287.1490">
    <property type="match status" value="1"/>
</dbReference>
<reference evidence="4" key="1">
    <citation type="submission" date="2016-10" db="EMBL/GenBank/DDBJ databases">
        <authorList>
            <person name="Varghese N."/>
            <person name="Submissions S."/>
        </authorList>
    </citation>
    <scope>NUCLEOTIDE SEQUENCE [LARGE SCALE GENOMIC DNA]</scope>
    <source>
        <strain evidence="4">CGMCC 1.10119</strain>
    </source>
</reference>
<dbReference type="Proteomes" id="UP000199451">
    <property type="component" value="Unassembled WGS sequence"/>
</dbReference>
<feature type="region of interest" description="Disordered" evidence="2">
    <location>
        <begin position="247"/>
        <end position="289"/>
    </location>
</feature>
<keyword evidence="4" id="KW-1185">Reference proteome</keyword>
<keyword evidence="1" id="KW-0175">Coiled coil</keyword>
<accession>A0A1G9U9V5</accession>
<gene>
    <name evidence="3" type="ORF">SAMN04487949_2093</name>
</gene>
<dbReference type="RefSeq" id="WP_089697386.1">
    <property type="nucleotide sequence ID" value="NZ_FNHL01000002.1"/>
</dbReference>
<sequence>MSGEQAESLPEELQTWLDERATEADVETDELLTRAVVAYRLVEEEDGLLDESGVNSGVTDELDRLDERVDGLQSELDEKIDDVRTRVVQVKREADAKAPADHGHPDLEERVNTAGTAATEAHEQLDQLGERLDRGFENYEEILTYLRDTTDDLDDKLTRLARAVVSLRSRTARMEATVAQWRGVDDLKTEANRHGVTSAKCGGCDSVVHVGLLAKARCPHCEQPFTDVEPARGFFGSATLAVGDRPALAGQTADETVPTPTELLNEEVDGEDADPAPSPGDIGEETRHE</sequence>
<organism evidence="3 4">
    <name type="scientific">Halogranum gelatinilyticum</name>
    <dbReference type="NCBI Taxonomy" id="660521"/>
    <lineage>
        <taxon>Archaea</taxon>
        <taxon>Methanobacteriati</taxon>
        <taxon>Methanobacteriota</taxon>
        <taxon>Stenosarchaea group</taxon>
        <taxon>Halobacteria</taxon>
        <taxon>Halobacteriales</taxon>
        <taxon>Haloferacaceae</taxon>
    </lineage>
</organism>
<evidence type="ECO:0000313" key="3">
    <source>
        <dbReference type="EMBL" id="SDM56325.1"/>
    </source>
</evidence>